<keyword evidence="8" id="KW-1185">Reference proteome</keyword>
<comment type="subcellular location">
    <subcellularLocation>
        <location evidence="1">Membrane</location>
        <topology evidence="1">Multi-pass membrane protein</topology>
    </subcellularLocation>
</comment>
<dbReference type="PRINTS" id="PR01035">
    <property type="entry name" value="TCRTETA"/>
</dbReference>
<dbReference type="Proteomes" id="UP000706039">
    <property type="component" value="Unassembled WGS sequence"/>
</dbReference>
<feature type="transmembrane region" description="Helical" evidence="5">
    <location>
        <begin position="377"/>
        <end position="393"/>
    </location>
</feature>
<keyword evidence="3 5" id="KW-1133">Transmembrane helix</keyword>
<evidence type="ECO:0000256" key="5">
    <source>
        <dbReference type="SAM" id="Phobius"/>
    </source>
</evidence>
<dbReference type="InterPro" id="IPR001958">
    <property type="entry name" value="Tet-R_TetA/multi-R_MdtG-like"/>
</dbReference>
<comment type="caution">
    <text evidence="7">The sequence shown here is derived from an EMBL/GenBank/DDBJ whole genome shotgun (WGS) entry which is preliminary data.</text>
</comment>
<feature type="transmembrane region" description="Helical" evidence="5">
    <location>
        <begin position="314"/>
        <end position="338"/>
    </location>
</feature>
<organism evidence="7 8">
    <name type="scientific">Sphingomonas colocasiae</name>
    <dbReference type="NCBI Taxonomy" id="1848973"/>
    <lineage>
        <taxon>Bacteria</taxon>
        <taxon>Pseudomonadati</taxon>
        <taxon>Pseudomonadota</taxon>
        <taxon>Alphaproteobacteria</taxon>
        <taxon>Sphingomonadales</taxon>
        <taxon>Sphingomonadaceae</taxon>
        <taxon>Sphingomonas</taxon>
    </lineage>
</organism>
<dbReference type="PANTHER" id="PTHR23546">
    <property type="entry name" value="TRANSPORT PROTEIN"/>
    <property type="match status" value="1"/>
</dbReference>
<name>A0ABS7PKG9_9SPHN</name>
<evidence type="ECO:0000256" key="2">
    <source>
        <dbReference type="ARBA" id="ARBA00022692"/>
    </source>
</evidence>
<feature type="transmembrane region" description="Helical" evidence="5">
    <location>
        <begin position="83"/>
        <end position="102"/>
    </location>
</feature>
<gene>
    <name evidence="7" type="ORF">K7G82_05815</name>
</gene>
<keyword evidence="2 5" id="KW-0812">Transmembrane</keyword>
<evidence type="ECO:0000313" key="7">
    <source>
        <dbReference type="EMBL" id="MBY8821798.1"/>
    </source>
</evidence>
<accession>A0ABS7PKG9</accession>
<feature type="transmembrane region" description="Helical" evidence="5">
    <location>
        <begin position="291"/>
        <end position="308"/>
    </location>
</feature>
<evidence type="ECO:0000313" key="8">
    <source>
        <dbReference type="Proteomes" id="UP000706039"/>
    </source>
</evidence>
<feature type="transmembrane region" description="Helical" evidence="5">
    <location>
        <begin position="114"/>
        <end position="141"/>
    </location>
</feature>
<dbReference type="RefSeq" id="WP_222988882.1">
    <property type="nucleotide sequence ID" value="NZ_JAINVV010000003.1"/>
</dbReference>
<feature type="transmembrane region" description="Helical" evidence="5">
    <location>
        <begin position="182"/>
        <end position="202"/>
    </location>
</feature>
<dbReference type="InterPro" id="IPR036259">
    <property type="entry name" value="MFS_trans_sf"/>
</dbReference>
<dbReference type="EMBL" id="JAINVV010000003">
    <property type="protein sequence ID" value="MBY8821798.1"/>
    <property type="molecule type" value="Genomic_DNA"/>
</dbReference>
<evidence type="ECO:0000259" key="6">
    <source>
        <dbReference type="PROSITE" id="PS50850"/>
    </source>
</evidence>
<dbReference type="SUPFAM" id="SSF103473">
    <property type="entry name" value="MFS general substrate transporter"/>
    <property type="match status" value="1"/>
</dbReference>
<dbReference type="InterPro" id="IPR011701">
    <property type="entry name" value="MFS"/>
</dbReference>
<feature type="transmembrane region" description="Helical" evidence="5">
    <location>
        <begin position="223"/>
        <end position="247"/>
    </location>
</feature>
<dbReference type="InterPro" id="IPR020846">
    <property type="entry name" value="MFS_dom"/>
</dbReference>
<evidence type="ECO:0000256" key="1">
    <source>
        <dbReference type="ARBA" id="ARBA00004141"/>
    </source>
</evidence>
<feature type="transmembrane region" description="Helical" evidence="5">
    <location>
        <begin position="153"/>
        <end position="176"/>
    </location>
</feature>
<proteinExistence type="predicted"/>
<protein>
    <submittedName>
        <fullName evidence="7">MFS transporter</fullName>
    </submittedName>
</protein>
<feature type="transmembrane region" description="Helical" evidence="5">
    <location>
        <begin position="49"/>
        <end position="71"/>
    </location>
</feature>
<sequence>MTSIADAPSEAAAPPFSLKPLMFESFVCSMAMMAFVALAGPIARVIGLAPWQVGAAMTVAGVAWMLMARVWGAASDRRGRRPVILFGLTGFAISYFLLALFIDLALRTAMLPAIAFAGLLIGRGVAGIFYAAVPATSAALVADHVAPDRRAGAMATVGAASAAGMVIGPGAAGLIGPISLSLPLYLTAALPAVALLVLWRVLPRQELRAPANARPLRLTDTRLRRPMAVAFVAMFSVAIAQITVGFYALDQLNLDPARAANAAGIALATVGVALVLAQIVLRKLGWPPARLIRLGGIIGGLGFASVTLASSAPMLWACYGVAAFGMGWVYPSVSALAANSVDRHEQGATAGTIAAAQGLGVILGPIAGTAIYTMDNGAPYALVGAMLLVTALWQQKSCADR</sequence>
<evidence type="ECO:0000256" key="4">
    <source>
        <dbReference type="ARBA" id="ARBA00023136"/>
    </source>
</evidence>
<dbReference type="Gene3D" id="1.20.1250.20">
    <property type="entry name" value="MFS general substrate transporter like domains"/>
    <property type="match status" value="1"/>
</dbReference>
<feature type="transmembrane region" description="Helical" evidence="5">
    <location>
        <begin position="350"/>
        <end position="371"/>
    </location>
</feature>
<feature type="domain" description="Major facilitator superfamily (MFS) profile" evidence="6">
    <location>
        <begin position="17"/>
        <end position="401"/>
    </location>
</feature>
<evidence type="ECO:0000256" key="3">
    <source>
        <dbReference type="ARBA" id="ARBA00022989"/>
    </source>
</evidence>
<dbReference type="Pfam" id="PF07690">
    <property type="entry name" value="MFS_1"/>
    <property type="match status" value="1"/>
</dbReference>
<feature type="transmembrane region" description="Helical" evidence="5">
    <location>
        <begin position="21"/>
        <end position="43"/>
    </location>
</feature>
<feature type="transmembrane region" description="Helical" evidence="5">
    <location>
        <begin position="259"/>
        <end position="279"/>
    </location>
</feature>
<reference evidence="7 8" key="1">
    <citation type="submission" date="2021-08" db="EMBL/GenBank/DDBJ databases">
        <authorList>
            <person name="Tuo L."/>
        </authorList>
    </citation>
    <scope>NUCLEOTIDE SEQUENCE [LARGE SCALE GENOMIC DNA]</scope>
    <source>
        <strain evidence="7 8">JCM 31229</strain>
    </source>
</reference>
<dbReference type="CDD" id="cd17330">
    <property type="entry name" value="MFS_SLC46_TetA_like"/>
    <property type="match status" value="1"/>
</dbReference>
<keyword evidence="4 5" id="KW-0472">Membrane</keyword>
<dbReference type="PROSITE" id="PS50850">
    <property type="entry name" value="MFS"/>
    <property type="match status" value="1"/>
</dbReference>
<dbReference type="PANTHER" id="PTHR23546:SF1">
    <property type="entry name" value="MEMBRANE PROTEIN"/>
    <property type="match status" value="1"/>
</dbReference>